<protein>
    <submittedName>
        <fullName evidence="1">Uncharacterized protein</fullName>
    </submittedName>
</protein>
<evidence type="ECO:0000313" key="1">
    <source>
        <dbReference type="EMBL" id="QDV23380.1"/>
    </source>
</evidence>
<proteinExistence type="predicted"/>
<dbReference type="KEGG" id="ahel:Q31a_16780"/>
<organism evidence="1 2">
    <name type="scientific">Aureliella helgolandensis</name>
    <dbReference type="NCBI Taxonomy" id="2527968"/>
    <lineage>
        <taxon>Bacteria</taxon>
        <taxon>Pseudomonadati</taxon>
        <taxon>Planctomycetota</taxon>
        <taxon>Planctomycetia</taxon>
        <taxon>Pirellulales</taxon>
        <taxon>Pirellulaceae</taxon>
        <taxon>Aureliella</taxon>
    </lineage>
</organism>
<dbReference type="AlphaFoldDB" id="A0A518G493"/>
<gene>
    <name evidence="1" type="ORF">Q31a_16780</name>
</gene>
<dbReference type="EMBL" id="CP036298">
    <property type="protein sequence ID" value="QDV23380.1"/>
    <property type="molecule type" value="Genomic_DNA"/>
</dbReference>
<reference evidence="1 2" key="1">
    <citation type="submission" date="2019-02" db="EMBL/GenBank/DDBJ databases">
        <title>Deep-cultivation of Planctomycetes and their phenomic and genomic characterization uncovers novel biology.</title>
        <authorList>
            <person name="Wiegand S."/>
            <person name="Jogler M."/>
            <person name="Boedeker C."/>
            <person name="Pinto D."/>
            <person name="Vollmers J."/>
            <person name="Rivas-Marin E."/>
            <person name="Kohn T."/>
            <person name="Peeters S.H."/>
            <person name="Heuer A."/>
            <person name="Rast P."/>
            <person name="Oberbeckmann S."/>
            <person name="Bunk B."/>
            <person name="Jeske O."/>
            <person name="Meyerdierks A."/>
            <person name="Storesund J.E."/>
            <person name="Kallscheuer N."/>
            <person name="Luecker S."/>
            <person name="Lage O.M."/>
            <person name="Pohl T."/>
            <person name="Merkel B.J."/>
            <person name="Hornburger P."/>
            <person name="Mueller R.-W."/>
            <person name="Bruemmer F."/>
            <person name="Labrenz M."/>
            <person name="Spormann A.M."/>
            <person name="Op den Camp H."/>
            <person name="Overmann J."/>
            <person name="Amann R."/>
            <person name="Jetten M.S.M."/>
            <person name="Mascher T."/>
            <person name="Medema M.H."/>
            <person name="Devos D.P."/>
            <person name="Kaster A.-K."/>
            <person name="Ovreas L."/>
            <person name="Rohde M."/>
            <person name="Galperin M.Y."/>
            <person name="Jogler C."/>
        </authorList>
    </citation>
    <scope>NUCLEOTIDE SEQUENCE [LARGE SCALE GENOMIC DNA]</scope>
    <source>
        <strain evidence="1 2">Q31a</strain>
    </source>
</reference>
<evidence type="ECO:0000313" key="2">
    <source>
        <dbReference type="Proteomes" id="UP000318017"/>
    </source>
</evidence>
<name>A0A518G493_9BACT</name>
<accession>A0A518G493</accession>
<sequence length="37" mass="3775">MLTGNKARLPGVLAIDGSFENGEAIVGSKISSSVLQD</sequence>
<keyword evidence="2" id="KW-1185">Reference proteome</keyword>
<dbReference type="Proteomes" id="UP000318017">
    <property type="component" value="Chromosome"/>
</dbReference>